<keyword evidence="1" id="KW-0479">Metal-binding</keyword>
<comment type="caution">
    <text evidence="3">The sequence shown here is derived from an EMBL/GenBank/DDBJ whole genome shotgun (WGS) entry which is preliminary data.</text>
</comment>
<evidence type="ECO:0000256" key="1">
    <source>
        <dbReference type="PROSITE-ProRule" id="PRU00042"/>
    </source>
</evidence>
<protein>
    <recommendedName>
        <fullName evidence="2">C2H2-type domain-containing protein</fullName>
    </recommendedName>
</protein>
<dbReference type="EMBL" id="LSMT01000084">
    <property type="protein sequence ID" value="PFX28367.1"/>
    <property type="molecule type" value="Genomic_DNA"/>
</dbReference>
<keyword evidence="4" id="KW-1185">Reference proteome</keyword>
<accession>A0A2B4SIM2</accession>
<organism evidence="3 4">
    <name type="scientific">Stylophora pistillata</name>
    <name type="common">Smooth cauliflower coral</name>
    <dbReference type="NCBI Taxonomy" id="50429"/>
    <lineage>
        <taxon>Eukaryota</taxon>
        <taxon>Metazoa</taxon>
        <taxon>Cnidaria</taxon>
        <taxon>Anthozoa</taxon>
        <taxon>Hexacorallia</taxon>
        <taxon>Scleractinia</taxon>
        <taxon>Astrocoeniina</taxon>
        <taxon>Pocilloporidae</taxon>
        <taxon>Stylophora</taxon>
    </lineage>
</organism>
<keyword evidence="1" id="KW-0862">Zinc</keyword>
<gene>
    <name evidence="3" type="ORF">AWC38_SpisGene6893</name>
</gene>
<dbReference type="Proteomes" id="UP000225706">
    <property type="component" value="Unassembled WGS sequence"/>
</dbReference>
<dbReference type="InterPro" id="IPR013087">
    <property type="entry name" value="Znf_C2H2_type"/>
</dbReference>
<dbReference type="PROSITE" id="PS00028">
    <property type="entry name" value="ZINC_FINGER_C2H2_1"/>
    <property type="match status" value="1"/>
</dbReference>
<dbReference type="OrthoDB" id="5960716at2759"/>
<dbReference type="PROSITE" id="PS50157">
    <property type="entry name" value="ZINC_FINGER_C2H2_2"/>
    <property type="match status" value="1"/>
</dbReference>
<evidence type="ECO:0000313" key="4">
    <source>
        <dbReference type="Proteomes" id="UP000225706"/>
    </source>
</evidence>
<name>A0A2B4SIM2_STYPI</name>
<keyword evidence="1" id="KW-0863">Zinc-finger</keyword>
<reference evidence="4" key="1">
    <citation type="journal article" date="2017" name="bioRxiv">
        <title>Comparative analysis of the genomes of Stylophora pistillata and Acropora digitifera provides evidence for extensive differences between species of corals.</title>
        <authorList>
            <person name="Voolstra C.R."/>
            <person name="Li Y."/>
            <person name="Liew Y.J."/>
            <person name="Baumgarten S."/>
            <person name="Zoccola D."/>
            <person name="Flot J.-F."/>
            <person name="Tambutte S."/>
            <person name="Allemand D."/>
            <person name="Aranda M."/>
        </authorList>
    </citation>
    <scope>NUCLEOTIDE SEQUENCE [LARGE SCALE GENOMIC DNA]</scope>
</reference>
<sequence>MADGVDDLSLWGDDFEVILDILEDDETVKQQFVATVNNVQQHEIICKDCGKKYETKGGYERHRRLKHSSLHEGSIQPLSVSILAEVVASAIGKINEEEVFTKIPVKSTQFFTGLSGNAATLLSTKVADCLITYCKRSKNSGDNSNPTTTVLSERERAGLQYLGGYVLHNLYKKHVRTGTVESQQAMAILKAGKLDYINDSKQNLISSLNRGGLWSITEPAQKIFVVAEHYFRQLAPKVASQRIDIVTITLKATSDSDVLSNYGLIITDAEIKPASQPCHQGCIAWHYDFVCTGTLILLHKGCD</sequence>
<feature type="domain" description="C2H2-type" evidence="2">
    <location>
        <begin position="44"/>
        <end position="72"/>
    </location>
</feature>
<evidence type="ECO:0000313" key="3">
    <source>
        <dbReference type="EMBL" id="PFX28367.1"/>
    </source>
</evidence>
<evidence type="ECO:0000259" key="2">
    <source>
        <dbReference type="PROSITE" id="PS50157"/>
    </source>
</evidence>
<dbReference type="AlphaFoldDB" id="A0A2B4SIM2"/>
<proteinExistence type="predicted"/>
<dbReference type="GO" id="GO:0008270">
    <property type="term" value="F:zinc ion binding"/>
    <property type="evidence" value="ECO:0007669"/>
    <property type="project" value="UniProtKB-KW"/>
</dbReference>